<accession>A0A4E0QU06</accession>
<dbReference type="OrthoDB" id="129394at2157"/>
<evidence type="ECO:0000313" key="2">
    <source>
        <dbReference type="Proteomes" id="UP000297295"/>
    </source>
</evidence>
<dbReference type="Pfam" id="PF21838">
    <property type="entry name" value="DUF6897"/>
    <property type="match status" value="1"/>
</dbReference>
<reference evidence="1 2" key="1">
    <citation type="submission" date="2017-11" db="EMBL/GenBank/DDBJ databases">
        <title>Isolation and Characterization of Methanogenic Archaea from Saline Meromictic Lake at Siberia.</title>
        <authorList>
            <person name="Shen Y."/>
            <person name="Huang H.-H."/>
            <person name="Lai M.-C."/>
            <person name="Chen S.-C."/>
        </authorList>
    </citation>
    <scope>NUCLEOTIDE SEQUENCE [LARGE SCALE GENOMIC DNA]</scope>
    <source>
        <strain evidence="1 2">SY-01</strain>
    </source>
</reference>
<dbReference type="RefSeq" id="WP_135388146.1">
    <property type="nucleotide sequence ID" value="NZ_PGGK01000001.1"/>
</dbReference>
<dbReference type="NCBIfam" id="NF041655">
    <property type="entry name" value="MM0924_fam"/>
    <property type="match status" value="1"/>
</dbReference>
<dbReference type="InterPro" id="IPR054192">
    <property type="entry name" value="DUF6897"/>
</dbReference>
<comment type="caution">
    <text evidence="1">The sequence shown here is derived from an EMBL/GenBank/DDBJ whole genome shotgun (WGS) entry which is preliminary data.</text>
</comment>
<proteinExistence type="predicted"/>
<dbReference type="EMBL" id="PGGK01000001">
    <property type="protein sequence ID" value="TGC11515.1"/>
    <property type="molecule type" value="Genomic_DNA"/>
</dbReference>
<gene>
    <name evidence="1" type="ORF">CUN85_01205</name>
</gene>
<dbReference type="Proteomes" id="UP000297295">
    <property type="component" value="Unassembled WGS sequence"/>
</dbReference>
<sequence>MKQAFIEKYYMDKDVEIDIGGEDNYRGIVAECNDGILSLMWDIADEGYTHIDIDDIRAIWKQKK</sequence>
<dbReference type="InterPro" id="IPR048163">
    <property type="entry name" value="MM0924_fam"/>
</dbReference>
<name>A0A4E0QU06_9EURY</name>
<protein>
    <submittedName>
        <fullName evidence="1">Uncharacterized protein</fullName>
    </submittedName>
</protein>
<dbReference type="AlphaFoldDB" id="A0A4E0QU06"/>
<organism evidence="1 2">
    <name type="scientific">Methanolobus halotolerans</name>
    <dbReference type="NCBI Taxonomy" id="2052935"/>
    <lineage>
        <taxon>Archaea</taxon>
        <taxon>Methanobacteriati</taxon>
        <taxon>Methanobacteriota</taxon>
        <taxon>Stenosarchaea group</taxon>
        <taxon>Methanomicrobia</taxon>
        <taxon>Methanosarcinales</taxon>
        <taxon>Methanosarcinaceae</taxon>
        <taxon>Methanolobus</taxon>
    </lineage>
</organism>
<evidence type="ECO:0000313" key="1">
    <source>
        <dbReference type="EMBL" id="TGC11515.1"/>
    </source>
</evidence>
<keyword evidence="2" id="KW-1185">Reference proteome</keyword>